<accession>A0A8D5G1Z6</accession>
<name>A0A8D5G1Z6_9PROT</name>
<evidence type="ECO:0000256" key="1">
    <source>
        <dbReference type="ARBA" id="ARBA00004418"/>
    </source>
</evidence>
<feature type="signal peptide" evidence="4">
    <location>
        <begin position="1"/>
        <end position="24"/>
    </location>
</feature>
<evidence type="ECO:0000256" key="3">
    <source>
        <dbReference type="ARBA" id="ARBA00022729"/>
    </source>
</evidence>
<organism evidence="5 6">
    <name type="scientific">Methyloradius palustris</name>
    <dbReference type="NCBI Taxonomy" id="2778876"/>
    <lineage>
        <taxon>Bacteria</taxon>
        <taxon>Pseudomonadati</taxon>
        <taxon>Pseudomonadota</taxon>
        <taxon>Betaproteobacteria</taxon>
        <taxon>Nitrosomonadales</taxon>
        <taxon>Methylophilaceae</taxon>
        <taxon>Methyloradius</taxon>
    </lineage>
</organism>
<dbReference type="Gene3D" id="3.40.190.10">
    <property type="entry name" value="Periplasmic binding protein-like II"/>
    <property type="match status" value="2"/>
</dbReference>
<comment type="similarity">
    <text evidence="2">Belongs to the bacterial solute-binding protein SsuA/TauA family.</text>
</comment>
<dbReference type="CDD" id="cd13563">
    <property type="entry name" value="PBP2_SsuA_like_6"/>
    <property type="match status" value="1"/>
</dbReference>
<dbReference type="PANTHER" id="PTHR30024">
    <property type="entry name" value="ALIPHATIC SULFONATES-BINDING PROTEIN-RELATED"/>
    <property type="match status" value="1"/>
</dbReference>
<dbReference type="Pfam" id="PF13379">
    <property type="entry name" value="NMT1_2"/>
    <property type="match status" value="1"/>
</dbReference>
<gene>
    <name evidence="5" type="ORF">ZMTM_08670</name>
</gene>
<evidence type="ECO:0000313" key="5">
    <source>
        <dbReference type="EMBL" id="BCM24608.1"/>
    </source>
</evidence>
<comment type="subcellular location">
    <subcellularLocation>
        <location evidence="1">Periplasm</location>
    </subcellularLocation>
</comment>
<keyword evidence="6" id="KW-1185">Reference proteome</keyword>
<dbReference type="GO" id="GO:0042597">
    <property type="term" value="C:periplasmic space"/>
    <property type="evidence" value="ECO:0007669"/>
    <property type="project" value="UniProtKB-SubCell"/>
</dbReference>
<dbReference type="RefSeq" id="WP_221765121.1">
    <property type="nucleotide sequence ID" value="NZ_AP024110.1"/>
</dbReference>
<proteinExistence type="inferred from homology"/>
<evidence type="ECO:0000256" key="2">
    <source>
        <dbReference type="ARBA" id="ARBA00010742"/>
    </source>
</evidence>
<dbReference type="PANTHER" id="PTHR30024:SF47">
    <property type="entry name" value="TAURINE-BINDING PERIPLASMIC PROTEIN"/>
    <property type="match status" value="1"/>
</dbReference>
<dbReference type="EMBL" id="AP024110">
    <property type="protein sequence ID" value="BCM24608.1"/>
    <property type="molecule type" value="Genomic_DNA"/>
</dbReference>
<dbReference type="SUPFAM" id="SSF53850">
    <property type="entry name" value="Periplasmic binding protein-like II"/>
    <property type="match status" value="1"/>
</dbReference>
<sequence length="330" mass="35365">MFSNTSVSSLKKLMVALSVPLAMAYGNVTQAAEPLKIAYSDWPGFVAWQVAIDKGWFKEAGLNVKFEWFDYGASMDAFTAGKVDAVFVTNGDALVVGSGGAKNTMILITDYSNGNDMIIGKPGVKSIKDLKGKKVGTEVGIVDHLLLLDALQKNGMKESDITIVNTKINDTPQALAAGDLTAVGTFEPSASQALKLVAGSKPIYTSAQSPGLIYDVLAVNPASLSNRKAEWTKLTPIWAKVVAYINDPKTQADAVKIMSARDGTTPQEYTKFLKGTRLLNVDEGKAAYVKGDGLTSLYGSTANADAFNVKNAIYKTPQDINKYIDPLLYK</sequence>
<reference evidence="5" key="1">
    <citation type="journal article" date="2021" name="Arch. Microbiol.">
        <title>Methyloradius palustris gen. nov., sp. nov., a methanol-oxidizing bacterium isolated from snow.</title>
        <authorList>
            <person name="Miyadera T."/>
            <person name="Kojima H."/>
            <person name="Fukui M."/>
        </authorList>
    </citation>
    <scope>NUCLEOTIDE SEQUENCE</scope>
    <source>
        <strain evidence="5">Zm11</strain>
    </source>
</reference>
<dbReference type="AlphaFoldDB" id="A0A8D5G1Z6"/>
<evidence type="ECO:0000313" key="6">
    <source>
        <dbReference type="Proteomes" id="UP000826722"/>
    </source>
</evidence>
<dbReference type="Proteomes" id="UP000826722">
    <property type="component" value="Chromosome"/>
</dbReference>
<protein>
    <submittedName>
        <fullName evidence="5">ABC transporter substrate-binding protein</fullName>
    </submittedName>
</protein>
<evidence type="ECO:0000256" key="4">
    <source>
        <dbReference type="SAM" id="SignalP"/>
    </source>
</evidence>
<feature type="chain" id="PRO_5034608785" evidence="4">
    <location>
        <begin position="25"/>
        <end position="330"/>
    </location>
</feature>
<keyword evidence="3 4" id="KW-0732">Signal</keyword>
<dbReference type="KEGG" id="mpau:ZMTM_08670"/>